<keyword evidence="1" id="KW-0813">Transport</keyword>
<dbReference type="InterPro" id="IPR015854">
    <property type="entry name" value="ABC_transpr_LolD-like"/>
</dbReference>
<dbReference type="SMART" id="SM00382">
    <property type="entry name" value="AAA"/>
    <property type="match status" value="1"/>
</dbReference>
<dbReference type="eggNOG" id="arCOG00922">
    <property type="taxonomic scope" value="Archaea"/>
</dbReference>
<dbReference type="PROSITE" id="PS50893">
    <property type="entry name" value="ABC_TRANSPORTER_2"/>
    <property type="match status" value="1"/>
</dbReference>
<evidence type="ECO:0000313" key="6">
    <source>
        <dbReference type="EMBL" id="AGB39270.1"/>
    </source>
</evidence>
<feature type="region of interest" description="Disordered" evidence="4">
    <location>
        <begin position="1"/>
        <end position="24"/>
    </location>
</feature>
<dbReference type="GO" id="GO:0022857">
    <property type="term" value="F:transmembrane transporter activity"/>
    <property type="evidence" value="ECO:0007669"/>
    <property type="project" value="TreeGrafter"/>
</dbReference>
<evidence type="ECO:0000256" key="4">
    <source>
        <dbReference type="SAM" id="MobiDB-lite"/>
    </source>
</evidence>
<gene>
    <name evidence="6" type="ORF">Natoc_3546</name>
</gene>
<dbReference type="InterPro" id="IPR017871">
    <property type="entry name" value="ABC_transporter-like_CS"/>
</dbReference>
<dbReference type="Pfam" id="PF00005">
    <property type="entry name" value="ABC_tran"/>
    <property type="match status" value="1"/>
</dbReference>
<dbReference type="EMBL" id="CP003929">
    <property type="protein sequence ID" value="AGB39270.1"/>
    <property type="molecule type" value="Genomic_DNA"/>
</dbReference>
<dbReference type="PANTHER" id="PTHR24220">
    <property type="entry name" value="IMPORT ATP-BINDING PROTEIN"/>
    <property type="match status" value="1"/>
</dbReference>
<dbReference type="HOGENOM" id="CLU_000604_1_22_2"/>
<dbReference type="SUPFAM" id="SSF52540">
    <property type="entry name" value="P-loop containing nucleoside triphosphate hydrolases"/>
    <property type="match status" value="1"/>
</dbReference>
<dbReference type="InterPro" id="IPR003593">
    <property type="entry name" value="AAA+_ATPase"/>
</dbReference>
<keyword evidence="7" id="KW-1185">Reference proteome</keyword>
<proteinExistence type="predicted"/>
<dbReference type="GeneID" id="14402232"/>
<dbReference type="FunFam" id="3.40.50.300:FF:000032">
    <property type="entry name" value="Export ABC transporter ATP-binding protein"/>
    <property type="match status" value="1"/>
</dbReference>
<dbReference type="GO" id="GO:0005886">
    <property type="term" value="C:plasma membrane"/>
    <property type="evidence" value="ECO:0007669"/>
    <property type="project" value="TreeGrafter"/>
</dbReference>
<dbReference type="AlphaFoldDB" id="L0K3Z2"/>
<feature type="domain" description="ABC transporter" evidence="5">
    <location>
        <begin position="16"/>
        <end position="252"/>
    </location>
</feature>
<evidence type="ECO:0000313" key="7">
    <source>
        <dbReference type="Proteomes" id="UP000010878"/>
    </source>
</evidence>
<name>L0K3Z2_9EURY</name>
<evidence type="ECO:0000256" key="2">
    <source>
        <dbReference type="ARBA" id="ARBA00022741"/>
    </source>
</evidence>
<dbReference type="Gene3D" id="3.40.50.300">
    <property type="entry name" value="P-loop containing nucleotide triphosphate hydrolases"/>
    <property type="match status" value="1"/>
</dbReference>
<accession>L0K3Z2</accession>
<dbReference type="GO" id="GO:0005524">
    <property type="term" value="F:ATP binding"/>
    <property type="evidence" value="ECO:0007669"/>
    <property type="project" value="UniProtKB-KW"/>
</dbReference>
<protein>
    <submittedName>
        <fullName evidence="6">ABC-type antimicrobial peptide transport system, ATPase component</fullName>
    </submittedName>
</protein>
<keyword evidence="3" id="KW-0067">ATP-binding</keyword>
<dbReference type="STRING" id="694430.Natoc_3546"/>
<dbReference type="InterPro" id="IPR027417">
    <property type="entry name" value="P-loop_NTPase"/>
</dbReference>
<evidence type="ECO:0000256" key="3">
    <source>
        <dbReference type="ARBA" id="ARBA00022840"/>
    </source>
</evidence>
<evidence type="ECO:0000259" key="5">
    <source>
        <dbReference type="PROSITE" id="PS50893"/>
    </source>
</evidence>
<dbReference type="GO" id="GO:0016887">
    <property type="term" value="F:ATP hydrolysis activity"/>
    <property type="evidence" value="ECO:0007669"/>
    <property type="project" value="InterPro"/>
</dbReference>
<dbReference type="RefSeq" id="WP_015322704.1">
    <property type="nucleotide sequence ID" value="NC_019974.1"/>
</dbReference>
<dbReference type="KEGG" id="nou:Natoc_3546"/>
<dbReference type="PROSITE" id="PS00211">
    <property type="entry name" value="ABC_TRANSPORTER_1"/>
    <property type="match status" value="1"/>
</dbReference>
<dbReference type="OrthoDB" id="302885at2157"/>
<dbReference type="InterPro" id="IPR017911">
    <property type="entry name" value="MacB-like_ATP-bd"/>
</dbReference>
<reference evidence="6 7" key="1">
    <citation type="submission" date="2012-11" db="EMBL/GenBank/DDBJ databases">
        <title>FINISHED of Natronococcus occultus SP4, DSM 3396.</title>
        <authorList>
            <consortium name="DOE Joint Genome Institute"/>
            <person name="Eisen J."/>
            <person name="Huntemann M."/>
            <person name="Wei C.-L."/>
            <person name="Han J."/>
            <person name="Detter J.C."/>
            <person name="Han C."/>
            <person name="Tapia R."/>
            <person name="Chen A."/>
            <person name="Kyrpides N."/>
            <person name="Mavromatis K."/>
            <person name="Markowitz V."/>
            <person name="Szeto E."/>
            <person name="Ivanova N."/>
            <person name="Mikhailova N."/>
            <person name="Ovchinnikova G."/>
            <person name="Pagani I."/>
            <person name="Pati A."/>
            <person name="Goodwin L."/>
            <person name="Nordberg H.P."/>
            <person name="Cantor M.N."/>
            <person name="Hua S.X."/>
            <person name="Woyke T."/>
            <person name="Eisen J."/>
            <person name="Klenk H.-P."/>
            <person name="Klenk H.-P."/>
        </authorList>
    </citation>
    <scope>NUCLEOTIDE SEQUENCE [LARGE SCALE GENOMIC DNA]</scope>
    <source>
        <strain evidence="6 7">SP4</strain>
    </source>
</reference>
<dbReference type="Proteomes" id="UP000010878">
    <property type="component" value="Chromosome"/>
</dbReference>
<dbReference type="GO" id="GO:0098796">
    <property type="term" value="C:membrane protein complex"/>
    <property type="evidence" value="ECO:0007669"/>
    <property type="project" value="UniProtKB-ARBA"/>
</dbReference>
<sequence>MDEKGPAQAATSRPTVTCKDVSHEYGGRSGTSSFGVLPWRSRGDQRTVVALRDVSLEVQSGDVISLAGPSGSGKSTLLHAMAGLIVPTQGTIELNETSLTDRSRRERARIRRDHVGFVFQRFHLLPSLSARANVAVPLVQFGLSKRERRKRASELLERVGLGDRETHQPGKLSGGEQQRVAIARALATDPAVVLADEPTGELDTETGCRVLEVLTDVAGGRTVVLASHDEHALAVTDRVVELRDGRVVDDGQ</sequence>
<dbReference type="InterPro" id="IPR003439">
    <property type="entry name" value="ABC_transporter-like_ATP-bd"/>
</dbReference>
<dbReference type="CDD" id="cd03255">
    <property type="entry name" value="ABC_MJ0796_LolCDE_FtsE"/>
    <property type="match status" value="1"/>
</dbReference>
<organism evidence="6 7">
    <name type="scientific">Natronococcus occultus SP4</name>
    <dbReference type="NCBI Taxonomy" id="694430"/>
    <lineage>
        <taxon>Archaea</taxon>
        <taxon>Methanobacteriati</taxon>
        <taxon>Methanobacteriota</taxon>
        <taxon>Stenosarchaea group</taxon>
        <taxon>Halobacteria</taxon>
        <taxon>Halobacteriales</taxon>
        <taxon>Natrialbaceae</taxon>
        <taxon>Natronococcus</taxon>
    </lineage>
</organism>
<keyword evidence="2" id="KW-0547">Nucleotide-binding</keyword>
<evidence type="ECO:0000256" key="1">
    <source>
        <dbReference type="ARBA" id="ARBA00022448"/>
    </source>
</evidence>